<keyword evidence="2" id="KW-0255">Endonuclease</keyword>
<dbReference type="InterPro" id="IPR016071">
    <property type="entry name" value="Staphylococal_nuclease_OB-fold"/>
</dbReference>
<name>A0ABW4L278_9BURK</name>
<gene>
    <name evidence="5" type="ORF">ACFSF0_19460</name>
</gene>
<evidence type="ECO:0000313" key="5">
    <source>
        <dbReference type="EMBL" id="MFD1712780.1"/>
    </source>
</evidence>
<accession>A0ABW4L278</accession>
<evidence type="ECO:0000259" key="4">
    <source>
        <dbReference type="PROSITE" id="PS50830"/>
    </source>
</evidence>
<evidence type="ECO:0000256" key="1">
    <source>
        <dbReference type="ARBA" id="ARBA00022722"/>
    </source>
</evidence>
<dbReference type="PROSITE" id="PS50830">
    <property type="entry name" value="TNASE_3"/>
    <property type="match status" value="1"/>
</dbReference>
<dbReference type="SMART" id="SM00318">
    <property type="entry name" value="SNc"/>
    <property type="match status" value="1"/>
</dbReference>
<dbReference type="RefSeq" id="WP_222707621.1">
    <property type="nucleotide sequence ID" value="NZ_JBHUEJ010000049.1"/>
</dbReference>
<keyword evidence="3" id="KW-0378">Hydrolase</keyword>
<dbReference type="Pfam" id="PF00565">
    <property type="entry name" value="SNase"/>
    <property type="match status" value="1"/>
</dbReference>
<dbReference type="PANTHER" id="PTHR12302:SF3">
    <property type="entry name" value="SERINE_THREONINE-PROTEIN KINASE 31"/>
    <property type="match status" value="1"/>
</dbReference>
<feature type="domain" description="TNase-like" evidence="4">
    <location>
        <begin position="1"/>
        <end position="113"/>
    </location>
</feature>
<keyword evidence="6" id="KW-1185">Reference proteome</keyword>
<keyword evidence="1" id="KW-0540">Nuclease</keyword>
<protein>
    <submittedName>
        <fullName evidence="5">Thermonuclease family protein</fullName>
    </submittedName>
</protein>
<dbReference type="EMBL" id="JBHUEJ010000049">
    <property type="protein sequence ID" value="MFD1712780.1"/>
    <property type="molecule type" value="Genomic_DNA"/>
</dbReference>
<comment type="caution">
    <text evidence="5">The sequence shown here is derived from an EMBL/GenBank/DDBJ whole genome shotgun (WGS) entry which is preliminary data.</text>
</comment>
<reference evidence="6" key="1">
    <citation type="journal article" date="2019" name="Int. J. Syst. Evol. Microbiol.">
        <title>The Global Catalogue of Microorganisms (GCM) 10K type strain sequencing project: providing services to taxonomists for standard genome sequencing and annotation.</title>
        <authorList>
            <consortium name="The Broad Institute Genomics Platform"/>
            <consortium name="The Broad Institute Genome Sequencing Center for Infectious Disease"/>
            <person name="Wu L."/>
            <person name="Ma J."/>
        </authorList>
    </citation>
    <scope>NUCLEOTIDE SEQUENCE [LARGE SCALE GENOMIC DNA]</scope>
    <source>
        <strain evidence="6">LMG 29247</strain>
    </source>
</reference>
<proteinExistence type="predicted"/>
<organism evidence="5 6">
    <name type="scientific">Ottowia flava</name>
    <dbReference type="NCBI Taxonomy" id="2675430"/>
    <lineage>
        <taxon>Bacteria</taxon>
        <taxon>Pseudomonadati</taxon>
        <taxon>Pseudomonadota</taxon>
        <taxon>Betaproteobacteria</taxon>
        <taxon>Burkholderiales</taxon>
        <taxon>Comamonadaceae</taxon>
        <taxon>Ottowia</taxon>
    </lineage>
</organism>
<sequence>MTARCPTDDVAHPFSQVKVRLAEIDAPESGQPYGRRAKEHLSALCYEAQATIRQTASDRYGRMVAKVECRGMDANMEMVKVGLAWAYTKYQTDPAFPRAELAARQAGVGMWADSTPAAQTSPWHFRHTPQPLLADASGCITGPKGGRYRLLPDGRKQYGC</sequence>
<evidence type="ECO:0000256" key="3">
    <source>
        <dbReference type="ARBA" id="ARBA00022801"/>
    </source>
</evidence>
<dbReference type="PANTHER" id="PTHR12302">
    <property type="entry name" value="EBNA2 BINDING PROTEIN P100"/>
    <property type="match status" value="1"/>
</dbReference>
<dbReference type="Gene3D" id="2.40.50.90">
    <property type="match status" value="1"/>
</dbReference>
<evidence type="ECO:0000313" key="6">
    <source>
        <dbReference type="Proteomes" id="UP001597304"/>
    </source>
</evidence>
<dbReference type="SUPFAM" id="SSF50199">
    <property type="entry name" value="Staphylococcal nuclease"/>
    <property type="match status" value="1"/>
</dbReference>
<evidence type="ECO:0000256" key="2">
    <source>
        <dbReference type="ARBA" id="ARBA00022759"/>
    </source>
</evidence>
<dbReference type="Proteomes" id="UP001597304">
    <property type="component" value="Unassembled WGS sequence"/>
</dbReference>
<dbReference type="InterPro" id="IPR035437">
    <property type="entry name" value="SNase_OB-fold_sf"/>
</dbReference>